<dbReference type="Proteomes" id="UP000450012">
    <property type="component" value="Unassembled WGS sequence"/>
</dbReference>
<organism evidence="1 2">
    <name type="scientific">Duganella rivi</name>
    <dbReference type="NCBI Taxonomy" id="2666083"/>
    <lineage>
        <taxon>Bacteria</taxon>
        <taxon>Pseudomonadati</taxon>
        <taxon>Pseudomonadota</taxon>
        <taxon>Betaproteobacteria</taxon>
        <taxon>Burkholderiales</taxon>
        <taxon>Oxalobacteraceae</taxon>
        <taxon>Telluria group</taxon>
        <taxon>Duganella</taxon>
    </lineage>
</organism>
<dbReference type="AlphaFoldDB" id="A0A7X4GQJ1"/>
<reference evidence="1 2" key="1">
    <citation type="submission" date="2019-12" db="EMBL/GenBank/DDBJ databases">
        <title>Novel species isolated from a subtropical stream in China.</title>
        <authorList>
            <person name="Lu H."/>
        </authorList>
    </citation>
    <scope>NUCLEOTIDE SEQUENCE [LARGE SCALE GENOMIC DNA]</scope>
    <source>
        <strain evidence="1 2">FT55W</strain>
    </source>
</reference>
<proteinExistence type="predicted"/>
<evidence type="ECO:0008006" key="3">
    <source>
        <dbReference type="Google" id="ProtNLM"/>
    </source>
</evidence>
<comment type="caution">
    <text evidence="1">The sequence shown here is derived from an EMBL/GenBank/DDBJ whole genome shotgun (WGS) entry which is preliminary data.</text>
</comment>
<sequence>MQRRQFVTGITLAALTGGLAGAEEARRMVMASIVSNADGFAARWLALIYQDAFQQLGIELEIRAFPAARAAAESAADNVDGELARSFEYEDTHPNLIRVPEPTFFANTIAYASRADIKLEPGYESLRDTAYRVEHRLGYPIISRKLAAVVSPANLGEVRNAETGLRKLVLGRSDLYVDVEDTVEPLLLRPEFRDTGLRRVAVLDRGAIHAYLSRRHALLVPRLAVIIKKMRESGQIERYRQQALHQK</sequence>
<evidence type="ECO:0000313" key="1">
    <source>
        <dbReference type="EMBL" id="MYM67276.1"/>
    </source>
</evidence>
<gene>
    <name evidence="1" type="ORF">GTP45_10585</name>
</gene>
<name>A0A7X4GQJ1_9BURK</name>
<accession>A0A7X4GQJ1</accession>
<dbReference type="RefSeq" id="WP_161013828.1">
    <property type="nucleotide sequence ID" value="NZ_WWCK01000003.1"/>
</dbReference>
<keyword evidence="2" id="KW-1185">Reference proteome</keyword>
<dbReference type="SUPFAM" id="SSF53850">
    <property type="entry name" value="Periplasmic binding protein-like II"/>
    <property type="match status" value="1"/>
</dbReference>
<protein>
    <recommendedName>
        <fullName evidence="3">Transporter substrate-binding domain-containing protein</fullName>
    </recommendedName>
</protein>
<evidence type="ECO:0000313" key="2">
    <source>
        <dbReference type="Proteomes" id="UP000450012"/>
    </source>
</evidence>
<dbReference type="EMBL" id="WWCK01000003">
    <property type="protein sequence ID" value="MYM67276.1"/>
    <property type="molecule type" value="Genomic_DNA"/>
</dbReference>